<keyword evidence="1" id="KW-0472">Membrane</keyword>
<keyword evidence="3" id="KW-1185">Reference proteome</keyword>
<comment type="caution">
    <text evidence="2">The sequence shown here is derived from an EMBL/GenBank/DDBJ whole genome shotgun (WGS) entry which is preliminary data.</text>
</comment>
<organism evidence="2 3">
    <name type="scientific">Actinoplanes auranticolor</name>
    <dbReference type="NCBI Taxonomy" id="47988"/>
    <lineage>
        <taxon>Bacteria</taxon>
        <taxon>Bacillati</taxon>
        <taxon>Actinomycetota</taxon>
        <taxon>Actinomycetes</taxon>
        <taxon>Micromonosporales</taxon>
        <taxon>Micromonosporaceae</taxon>
        <taxon>Actinoplanes</taxon>
    </lineage>
</organism>
<keyword evidence="1" id="KW-0812">Transmembrane</keyword>
<proteinExistence type="predicted"/>
<sequence length="136" mass="13949">MSRCLRARLRAQIHVLSTTLSTTAGRRTGRVVAHTATVLLILSVPATAYADTGGTVVLAANTLPQVIANMRTFLMGILAAVATLFLVLAGVYWATAGGDPAQVDKAKGALKNALIGYGLAVLAPILLQVVQGIVGG</sequence>
<gene>
    <name evidence="2" type="ORF">Aau02nite_63110</name>
</gene>
<dbReference type="Pfam" id="PF18895">
    <property type="entry name" value="T4SS_pilin"/>
    <property type="match status" value="1"/>
</dbReference>
<feature type="transmembrane region" description="Helical" evidence="1">
    <location>
        <begin position="114"/>
        <end position="134"/>
    </location>
</feature>
<dbReference type="EMBL" id="BOQL01000053">
    <property type="protein sequence ID" value="GIM74879.1"/>
    <property type="molecule type" value="Genomic_DNA"/>
</dbReference>
<dbReference type="Proteomes" id="UP000681340">
    <property type="component" value="Unassembled WGS sequence"/>
</dbReference>
<evidence type="ECO:0000256" key="1">
    <source>
        <dbReference type="SAM" id="Phobius"/>
    </source>
</evidence>
<name>A0A919SNB4_9ACTN</name>
<dbReference type="InterPro" id="IPR043993">
    <property type="entry name" value="T4SS_pilin"/>
</dbReference>
<dbReference type="RefSeq" id="WP_212992208.1">
    <property type="nucleotide sequence ID" value="NZ_BAABEA010000004.1"/>
</dbReference>
<accession>A0A919SNB4</accession>
<evidence type="ECO:0008006" key="4">
    <source>
        <dbReference type="Google" id="ProtNLM"/>
    </source>
</evidence>
<reference evidence="2" key="1">
    <citation type="submission" date="2021-03" db="EMBL/GenBank/DDBJ databases">
        <title>Whole genome shotgun sequence of Actinoplanes auranticolor NBRC 12245.</title>
        <authorList>
            <person name="Komaki H."/>
            <person name="Tamura T."/>
        </authorList>
    </citation>
    <scope>NUCLEOTIDE SEQUENCE</scope>
    <source>
        <strain evidence="2">NBRC 12245</strain>
    </source>
</reference>
<feature type="transmembrane region" description="Helical" evidence="1">
    <location>
        <begin position="73"/>
        <end position="94"/>
    </location>
</feature>
<evidence type="ECO:0000313" key="3">
    <source>
        <dbReference type="Proteomes" id="UP000681340"/>
    </source>
</evidence>
<protein>
    <recommendedName>
        <fullName evidence="4">TrbC/VIRB2 family protein</fullName>
    </recommendedName>
</protein>
<dbReference type="AlphaFoldDB" id="A0A919SNB4"/>
<evidence type="ECO:0000313" key="2">
    <source>
        <dbReference type="EMBL" id="GIM74879.1"/>
    </source>
</evidence>
<keyword evidence="1" id="KW-1133">Transmembrane helix</keyword>